<dbReference type="PANTHER" id="PTHR21428:SF11">
    <property type="entry name" value="MEDIATOR OF RNA POLYMERASE II TRANSCRIPTION SUBUNIT 7"/>
    <property type="match status" value="1"/>
</dbReference>
<dbReference type="OrthoDB" id="10253553at2759"/>
<evidence type="ECO:0000256" key="2">
    <source>
        <dbReference type="ARBA" id="ARBA00009994"/>
    </source>
</evidence>
<dbReference type="InterPro" id="IPR009244">
    <property type="entry name" value="Mediatior_Med7"/>
</dbReference>
<evidence type="ECO:0000256" key="3">
    <source>
        <dbReference type="ARBA" id="ARBA00023015"/>
    </source>
</evidence>
<gene>
    <name evidence="8" type="ORF">ETH_00043810</name>
</gene>
<keyword evidence="5 6" id="KW-0539">Nucleus</keyword>
<evidence type="ECO:0000256" key="5">
    <source>
        <dbReference type="ARBA" id="ARBA00023242"/>
    </source>
</evidence>
<comment type="similarity">
    <text evidence="2 6">Belongs to the Mediator complex subunit 7 family.</text>
</comment>
<keyword evidence="3 6" id="KW-0805">Transcription regulation</keyword>
<proteinExistence type="inferred from homology"/>
<dbReference type="Pfam" id="PF05983">
    <property type="entry name" value="Med7"/>
    <property type="match status" value="1"/>
</dbReference>
<dbReference type="RefSeq" id="XP_013234993.1">
    <property type="nucleotide sequence ID" value="XM_013379539.1"/>
</dbReference>
<dbReference type="EMBL" id="HG676759">
    <property type="protein sequence ID" value="CDJ44244.1"/>
    <property type="molecule type" value="Genomic_DNA"/>
</dbReference>
<evidence type="ECO:0000256" key="1">
    <source>
        <dbReference type="ARBA" id="ARBA00004123"/>
    </source>
</evidence>
<dbReference type="VEuPathDB" id="ToxoDB:ETH2_0520700"/>
<reference evidence="8" key="1">
    <citation type="submission" date="2013-10" db="EMBL/GenBank/DDBJ databases">
        <title>Genomic analysis of the causative agents of coccidiosis in chickens.</title>
        <authorList>
            <person name="Reid A.J."/>
            <person name="Blake D."/>
            <person name="Billington K."/>
            <person name="Browne H."/>
            <person name="Dunn M."/>
            <person name="Hung S."/>
            <person name="Kawahara F."/>
            <person name="Miranda-Saavedra D."/>
            <person name="Mourier T."/>
            <person name="Nagra H."/>
            <person name="Otto T.D."/>
            <person name="Rawlings N."/>
            <person name="Sanchez A."/>
            <person name="Sanders M."/>
            <person name="Subramaniam C."/>
            <person name="Tay Y."/>
            <person name="Dear P."/>
            <person name="Doerig C."/>
            <person name="Gruber A."/>
            <person name="Parkinson J."/>
            <person name="Shirley M."/>
            <person name="Wan K.L."/>
            <person name="Berriman M."/>
            <person name="Tomley F."/>
            <person name="Pain A."/>
        </authorList>
    </citation>
    <scope>NUCLEOTIDE SEQUENCE [LARGE SCALE GENOMIC DNA]</scope>
    <source>
        <strain evidence="8">Houghton</strain>
    </source>
</reference>
<evidence type="ECO:0000256" key="6">
    <source>
        <dbReference type="RuleBase" id="RU364060"/>
    </source>
</evidence>
<dbReference type="InterPro" id="IPR037212">
    <property type="entry name" value="Med7/Med21-like"/>
</dbReference>
<dbReference type="Proteomes" id="UP000030747">
    <property type="component" value="Unassembled WGS sequence"/>
</dbReference>
<protein>
    <recommendedName>
        <fullName evidence="6">Mediator of RNA polymerase II transcription subunit 7</fullName>
    </recommendedName>
</protein>
<evidence type="ECO:0000313" key="9">
    <source>
        <dbReference type="Proteomes" id="UP000030747"/>
    </source>
</evidence>
<evidence type="ECO:0000313" key="8">
    <source>
        <dbReference type="EMBL" id="CDJ44244.1"/>
    </source>
</evidence>
<evidence type="ECO:0000256" key="7">
    <source>
        <dbReference type="SAM" id="MobiDB-lite"/>
    </source>
</evidence>
<dbReference type="AlphaFoldDB" id="U6L6M3"/>
<dbReference type="GeneID" id="25257801"/>
<dbReference type="GO" id="GO:0006357">
    <property type="term" value="P:regulation of transcription by RNA polymerase II"/>
    <property type="evidence" value="ECO:0007669"/>
    <property type="project" value="InterPro"/>
</dbReference>
<feature type="compositionally biased region" description="Low complexity" evidence="7">
    <location>
        <begin position="127"/>
        <end position="150"/>
    </location>
</feature>
<feature type="region of interest" description="Disordered" evidence="7">
    <location>
        <begin position="127"/>
        <end position="163"/>
    </location>
</feature>
<dbReference type="GO" id="GO:0003712">
    <property type="term" value="F:transcription coregulator activity"/>
    <property type="evidence" value="ECO:0007669"/>
    <property type="project" value="InterPro"/>
</dbReference>
<evidence type="ECO:0000256" key="4">
    <source>
        <dbReference type="ARBA" id="ARBA00023163"/>
    </source>
</evidence>
<name>U6L6M3_EIMTE</name>
<dbReference type="PANTHER" id="PTHR21428">
    <property type="entry name" value="MEDIATOR OF RNA POLYMERASE II TRANSCRIPTION SUBUNIT 7"/>
    <property type="match status" value="1"/>
</dbReference>
<dbReference type="GO" id="GO:0016592">
    <property type="term" value="C:mediator complex"/>
    <property type="evidence" value="ECO:0007669"/>
    <property type="project" value="InterPro"/>
</dbReference>
<reference evidence="8" key="2">
    <citation type="submission" date="2013-10" db="EMBL/GenBank/DDBJ databases">
        <authorList>
            <person name="Aslett M."/>
        </authorList>
    </citation>
    <scope>NUCLEOTIDE SEQUENCE [LARGE SCALE GENOMIC DNA]</scope>
    <source>
        <strain evidence="8">Houghton</strain>
    </source>
</reference>
<keyword evidence="6" id="KW-0010">Activator</keyword>
<dbReference type="GO" id="GO:0070847">
    <property type="term" value="C:core mediator complex"/>
    <property type="evidence" value="ECO:0007669"/>
    <property type="project" value="TreeGrafter"/>
</dbReference>
<organism evidence="8 9">
    <name type="scientific">Eimeria tenella</name>
    <name type="common">Coccidian parasite</name>
    <dbReference type="NCBI Taxonomy" id="5802"/>
    <lineage>
        <taxon>Eukaryota</taxon>
        <taxon>Sar</taxon>
        <taxon>Alveolata</taxon>
        <taxon>Apicomplexa</taxon>
        <taxon>Conoidasida</taxon>
        <taxon>Coccidia</taxon>
        <taxon>Eucoccidiorida</taxon>
        <taxon>Eimeriorina</taxon>
        <taxon>Eimeriidae</taxon>
        <taxon>Eimeria</taxon>
    </lineage>
</organism>
<dbReference type="Gene3D" id="6.10.140.200">
    <property type="match status" value="1"/>
</dbReference>
<sequence>MPEDHWSAFGVVYSLGPPEVSLEADSCLYTPGAPPKAELQRLFAAHVAACMHFLNELAAGSEDCSNSLRKVARLHRNLLHLLLLLRHQQAQQQVLHRLQQQLKKRKQAADSLKRALALSLKDMQHALALAAAPRNPNQQQQQQQPSSPSGGPQGGPQGPPSAP</sequence>
<keyword evidence="4 6" id="KW-0804">Transcription</keyword>
<comment type="subunit">
    <text evidence="6">Component of the Mediator complex.</text>
</comment>
<dbReference type="InterPro" id="IPR044888">
    <property type="entry name" value="Mediatior_Med7_sf"/>
</dbReference>
<keyword evidence="9" id="KW-1185">Reference proteome</keyword>
<comment type="function">
    <text evidence="6">Component of the Mediator complex, a coactivator involved in the regulated transcription of nearly all RNA polymerase II-dependent genes. Mediator functions as a bridge to convey information from gene-specific regulatory proteins to the basal RNA polymerase II transcription machinery.</text>
</comment>
<dbReference type="VEuPathDB" id="ToxoDB:ETH_00043810"/>
<dbReference type="SUPFAM" id="SSF140718">
    <property type="entry name" value="Mediator hinge subcomplex-like"/>
    <property type="match status" value="1"/>
</dbReference>
<comment type="subcellular location">
    <subcellularLocation>
        <location evidence="1 6">Nucleus</location>
    </subcellularLocation>
</comment>
<accession>U6L6M3</accession>